<dbReference type="Proteomes" id="UP000287394">
    <property type="component" value="Chromosome"/>
</dbReference>
<evidence type="ECO:0000313" key="2">
    <source>
        <dbReference type="EMBL" id="BDI29101.1"/>
    </source>
</evidence>
<dbReference type="SUPFAM" id="SSF51658">
    <property type="entry name" value="Xylose isomerase-like"/>
    <property type="match status" value="1"/>
</dbReference>
<accession>A0A402CUW6</accession>
<reference evidence="2 3" key="1">
    <citation type="journal article" date="2019" name="Int. J. Syst. Evol. Microbiol.">
        <title>Capsulimonas corticalis gen. nov., sp. nov., an aerobic capsulated bacterium, of a novel bacterial order, Capsulimonadales ord. nov., of the class Armatimonadia of the phylum Armatimonadetes.</title>
        <authorList>
            <person name="Li J."/>
            <person name="Kudo C."/>
            <person name="Tonouchi A."/>
        </authorList>
    </citation>
    <scope>NUCLEOTIDE SEQUENCE [LARGE SCALE GENOMIC DNA]</scope>
    <source>
        <strain evidence="2 3">AX-7</strain>
    </source>
</reference>
<dbReference type="EMBL" id="AP025739">
    <property type="protein sequence ID" value="BDI29101.1"/>
    <property type="molecule type" value="Genomic_DNA"/>
</dbReference>
<dbReference type="AlphaFoldDB" id="A0A402CUW6"/>
<keyword evidence="3" id="KW-1185">Reference proteome</keyword>
<dbReference type="InterPro" id="IPR013022">
    <property type="entry name" value="Xyl_isomerase-like_TIM-brl"/>
</dbReference>
<evidence type="ECO:0000313" key="3">
    <source>
        <dbReference type="Proteomes" id="UP000287394"/>
    </source>
</evidence>
<sequence length="276" mass="30607">MDLGVVINIYEETEFTGAFEEARAAGFSHGQVNSFLPRITAEEVRLLALAARGVGFHIDAVGCYINPLRLEDAGMHGVDFVDWKTLVETMVVMNGCERIVCWSGTLGKSLATPNLLNQEEESFNSVFVALHGMLEHVRGLPVQVLLEPFTAHVLCDGKTCARMARKFPFGDVRIVLDAPNVVTHKEYSHRDQRVREFVSDVALNVGLIHLKDMARDDNDHRRFPRAGAGVLDYGSYLRSIVTQCPDVPMLIEHATSVKEMIAAREFVEGVAKELGI</sequence>
<dbReference type="Gene3D" id="3.20.20.150">
    <property type="entry name" value="Divalent-metal-dependent TIM barrel enzymes"/>
    <property type="match status" value="1"/>
</dbReference>
<gene>
    <name evidence="2" type="ORF">CCAX7_11520</name>
</gene>
<feature type="domain" description="Xylose isomerase-like TIM barrel" evidence="1">
    <location>
        <begin position="19"/>
        <end position="242"/>
    </location>
</feature>
<dbReference type="RefSeq" id="WP_119321144.1">
    <property type="nucleotide sequence ID" value="NZ_AP025739.1"/>
</dbReference>
<protein>
    <recommendedName>
        <fullName evidence="1">Xylose isomerase-like TIM barrel domain-containing protein</fullName>
    </recommendedName>
</protein>
<dbReference type="Pfam" id="PF01261">
    <property type="entry name" value="AP_endonuc_2"/>
    <property type="match status" value="1"/>
</dbReference>
<dbReference type="InterPro" id="IPR036237">
    <property type="entry name" value="Xyl_isomerase-like_sf"/>
</dbReference>
<name>A0A402CUW6_9BACT</name>
<evidence type="ECO:0000259" key="1">
    <source>
        <dbReference type="Pfam" id="PF01261"/>
    </source>
</evidence>
<proteinExistence type="predicted"/>
<organism evidence="2 3">
    <name type="scientific">Capsulimonas corticalis</name>
    <dbReference type="NCBI Taxonomy" id="2219043"/>
    <lineage>
        <taxon>Bacteria</taxon>
        <taxon>Bacillati</taxon>
        <taxon>Armatimonadota</taxon>
        <taxon>Armatimonadia</taxon>
        <taxon>Capsulimonadales</taxon>
        <taxon>Capsulimonadaceae</taxon>
        <taxon>Capsulimonas</taxon>
    </lineage>
</organism>
<dbReference type="KEGG" id="ccot:CCAX7_11520"/>
<dbReference type="OrthoDB" id="128241at2"/>